<evidence type="ECO:0000313" key="1">
    <source>
        <dbReference type="EMBL" id="SVC22906.1"/>
    </source>
</evidence>
<protein>
    <submittedName>
        <fullName evidence="1">Uncharacterized protein</fullName>
    </submittedName>
</protein>
<feature type="non-terminal residue" evidence="1">
    <location>
        <position position="1"/>
    </location>
</feature>
<sequence length="420" mass="41797">DVTTSGDTTGLSLAMTSGRGIFINSDDADGEEAFQIDAEQTTTNTVTIDAATTTGTSLDVIASGVLVGAGKAVNIRSDTVTTGTLLQVYSNGNSTGTRTLEKIHTSNVAATGTTGLTVLAEAGRGLFIDTNLAAGGYSFEIDSEQTTTNTAKVDSAATSGTMLELTASGVLTGKGVNLTADSATTGTGIFMTMDGLTTGKMIDLTTTGTLVTTGRVIDITADSATTANGISVSMDALTTGSILDLSSSSTSTTGRSLATITQSGDVTTSGDTTGLKLAMTSGRGLFIDSDDANGAPAFEIDSEHATTNAVSINATTTSATGMDMAFGALTTGTGLDIRGTGAGMSTAGSLVEIQQTNALSSAANVATLSVMTAGNGAYGVKINSSHATSNASLRIDSTTTTKNIVEVVGNSLSSGDGMQI</sequence>
<reference evidence="1" key="1">
    <citation type="submission" date="2018-05" db="EMBL/GenBank/DDBJ databases">
        <authorList>
            <person name="Lanie J.A."/>
            <person name="Ng W.-L."/>
            <person name="Kazmierczak K.M."/>
            <person name="Andrzejewski T.M."/>
            <person name="Davidsen T.M."/>
            <person name="Wayne K.J."/>
            <person name="Tettelin H."/>
            <person name="Glass J.I."/>
            <person name="Rusch D."/>
            <person name="Podicherti R."/>
            <person name="Tsui H.-C.T."/>
            <person name="Winkler M.E."/>
        </authorList>
    </citation>
    <scope>NUCLEOTIDE SEQUENCE</scope>
</reference>
<dbReference type="AlphaFoldDB" id="A0A382KFR1"/>
<gene>
    <name evidence="1" type="ORF">METZ01_LOCUS275760</name>
</gene>
<accession>A0A382KFR1</accession>
<feature type="non-terminal residue" evidence="1">
    <location>
        <position position="420"/>
    </location>
</feature>
<organism evidence="1">
    <name type="scientific">marine metagenome</name>
    <dbReference type="NCBI Taxonomy" id="408172"/>
    <lineage>
        <taxon>unclassified sequences</taxon>
        <taxon>metagenomes</taxon>
        <taxon>ecological metagenomes</taxon>
    </lineage>
</organism>
<dbReference type="EMBL" id="UINC01080194">
    <property type="protein sequence ID" value="SVC22906.1"/>
    <property type="molecule type" value="Genomic_DNA"/>
</dbReference>
<name>A0A382KFR1_9ZZZZ</name>
<proteinExistence type="predicted"/>